<dbReference type="SUPFAM" id="SSF53254">
    <property type="entry name" value="Phosphoglycerate mutase-like"/>
    <property type="match status" value="1"/>
</dbReference>
<dbReference type="SMART" id="SM00855">
    <property type="entry name" value="PGAM"/>
    <property type="match status" value="1"/>
</dbReference>
<reference evidence="1" key="1">
    <citation type="submission" date="2020-09" db="EMBL/GenBank/DDBJ databases">
        <title>A novel bacterium of genus Paenibacillus, isolated from South China Sea.</title>
        <authorList>
            <person name="Huang H."/>
            <person name="Mo K."/>
            <person name="Hu Y."/>
        </authorList>
    </citation>
    <scope>NUCLEOTIDE SEQUENCE</scope>
    <source>
        <strain evidence="1">IB182363</strain>
    </source>
</reference>
<dbReference type="InterPro" id="IPR013078">
    <property type="entry name" value="His_Pase_superF_clade-1"/>
</dbReference>
<organism evidence="1 2">
    <name type="scientific">Paenibacillus oceani</name>
    <dbReference type="NCBI Taxonomy" id="2772510"/>
    <lineage>
        <taxon>Bacteria</taxon>
        <taxon>Bacillati</taxon>
        <taxon>Bacillota</taxon>
        <taxon>Bacilli</taxon>
        <taxon>Bacillales</taxon>
        <taxon>Paenibacillaceae</taxon>
        <taxon>Paenibacillus</taxon>
    </lineage>
</organism>
<name>A0A927CCY6_9BACL</name>
<dbReference type="GO" id="GO:0016791">
    <property type="term" value="F:phosphatase activity"/>
    <property type="evidence" value="ECO:0007669"/>
    <property type="project" value="TreeGrafter"/>
</dbReference>
<dbReference type="RefSeq" id="WP_190930146.1">
    <property type="nucleotide sequence ID" value="NZ_JACXJA010000030.1"/>
</dbReference>
<evidence type="ECO:0000313" key="1">
    <source>
        <dbReference type="EMBL" id="MBD2864522.1"/>
    </source>
</evidence>
<sequence>MNTFIYMVRHGESPKTEGTERTRGLTEKGTADADRITELLKDEGIGVFVSSPYRRAILTLQELARHSRQKIIVFEDLKERIFRNKDSRMPDAELFPLVEKSFADPNFSLEGGESNAECQTRAISVLKKLLQLYLGQKIAVGTHGAVMTLMMAFYDPRYDFNFLLQTSKPDVYRLEFDDQKLVQVNRLWGDSTLSGGSSNMG</sequence>
<dbReference type="InterPro" id="IPR029033">
    <property type="entry name" value="His_PPase_superfam"/>
</dbReference>
<dbReference type="EMBL" id="JACXJA010000030">
    <property type="protein sequence ID" value="MBD2864522.1"/>
    <property type="molecule type" value="Genomic_DNA"/>
</dbReference>
<proteinExistence type="predicted"/>
<gene>
    <name evidence="1" type="ORF">IDH45_21260</name>
</gene>
<dbReference type="PANTHER" id="PTHR48100">
    <property type="entry name" value="BROAD-SPECIFICITY PHOSPHATASE YOR283W-RELATED"/>
    <property type="match status" value="1"/>
</dbReference>
<dbReference type="Pfam" id="PF00300">
    <property type="entry name" value="His_Phos_1"/>
    <property type="match status" value="1"/>
</dbReference>
<dbReference type="PANTHER" id="PTHR48100:SF59">
    <property type="entry name" value="ADENOSYLCOBALAMIN_ALPHA-RIBAZOLE PHOSPHATASE"/>
    <property type="match status" value="1"/>
</dbReference>
<dbReference type="AlphaFoldDB" id="A0A927CCY6"/>
<dbReference type="GO" id="GO:0005737">
    <property type="term" value="C:cytoplasm"/>
    <property type="evidence" value="ECO:0007669"/>
    <property type="project" value="TreeGrafter"/>
</dbReference>
<dbReference type="CDD" id="cd07067">
    <property type="entry name" value="HP_PGM_like"/>
    <property type="match status" value="1"/>
</dbReference>
<accession>A0A927CCY6</accession>
<evidence type="ECO:0000313" key="2">
    <source>
        <dbReference type="Proteomes" id="UP000639396"/>
    </source>
</evidence>
<dbReference type="Proteomes" id="UP000639396">
    <property type="component" value="Unassembled WGS sequence"/>
</dbReference>
<keyword evidence="2" id="KW-1185">Reference proteome</keyword>
<protein>
    <submittedName>
        <fullName evidence="1">Histidine phosphatase family protein</fullName>
    </submittedName>
</protein>
<dbReference type="InterPro" id="IPR050275">
    <property type="entry name" value="PGM_Phosphatase"/>
</dbReference>
<dbReference type="Gene3D" id="3.40.50.1240">
    <property type="entry name" value="Phosphoglycerate mutase-like"/>
    <property type="match status" value="1"/>
</dbReference>
<comment type="caution">
    <text evidence="1">The sequence shown here is derived from an EMBL/GenBank/DDBJ whole genome shotgun (WGS) entry which is preliminary data.</text>
</comment>